<comment type="caution">
    <text evidence="10">The sequence shown here is derived from an EMBL/GenBank/DDBJ whole genome shotgun (WGS) entry which is preliminary data.</text>
</comment>
<feature type="coiled-coil region" evidence="7">
    <location>
        <begin position="131"/>
        <end position="158"/>
    </location>
</feature>
<evidence type="ECO:0000256" key="7">
    <source>
        <dbReference type="SAM" id="Coils"/>
    </source>
</evidence>
<evidence type="ECO:0000256" key="5">
    <source>
        <dbReference type="ARBA" id="ARBA00022833"/>
    </source>
</evidence>
<dbReference type="AlphaFoldDB" id="A0A8J3EAW4"/>
<dbReference type="GO" id="GO:0046872">
    <property type="term" value="F:metal ion binding"/>
    <property type="evidence" value="ECO:0007669"/>
    <property type="project" value="UniProtKB-KW"/>
</dbReference>
<feature type="domain" description="M23ase beta-sheet core" evidence="9">
    <location>
        <begin position="350"/>
        <end position="442"/>
    </location>
</feature>
<evidence type="ECO:0000259" key="9">
    <source>
        <dbReference type="Pfam" id="PF01551"/>
    </source>
</evidence>
<name>A0A8J3EAW4_9PROT</name>
<evidence type="ECO:0000256" key="1">
    <source>
        <dbReference type="ARBA" id="ARBA00001947"/>
    </source>
</evidence>
<feature type="coiled-coil region" evidence="7">
    <location>
        <begin position="213"/>
        <end position="310"/>
    </location>
</feature>
<organism evidence="10 11">
    <name type="scientific">Caldovatus sediminis</name>
    <dbReference type="NCBI Taxonomy" id="2041189"/>
    <lineage>
        <taxon>Bacteria</taxon>
        <taxon>Pseudomonadati</taxon>
        <taxon>Pseudomonadota</taxon>
        <taxon>Alphaproteobacteria</taxon>
        <taxon>Acetobacterales</taxon>
        <taxon>Roseomonadaceae</taxon>
        <taxon>Caldovatus</taxon>
    </lineage>
</organism>
<dbReference type="InterPro" id="IPR016047">
    <property type="entry name" value="M23ase_b-sheet_dom"/>
</dbReference>
<evidence type="ECO:0000313" key="11">
    <source>
        <dbReference type="Proteomes" id="UP000597507"/>
    </source>
</evidence>
<keyword evidence="4" id="KW-0378">Hydrolase</keyword>
<dbReference type="GO" id="GO:0004222">
    <property type="term" value="F:metalloendopeptidase activity"/>
    <property type="evidence" value="ECO:0007669"/>
    <property type="project" value="TreeGrafter"/>
</dbReference>
<evidence type="ECO:0000256" key="6">
    <source>
        <dbReference type="ARBA" id="ARBA00023049"/>
    </source>
</evidence>
<dbReference type="CDD" id="cd12797">
    <property type="entry name" value="M23_peptidase"/>
    <property type="match status" value="1"/>
</dbReference>
<proteinExistence type="predicted"/>
<keyword evidence="5" id="KW-0862">Zinc</keyword>
<dbReference type="InterPro" id="IPR011055">
    <property type="entry name" value="Dup_hybrid_motif"/>
</dbReference>
<sequence length="452" mass="45716">MAAAGHRHSFRGRANPALRAAPGGRTLRPMGAAIRGRAGQNAAAERPGARRAGGGAASAGLALAAAAALPVLVSAPSWPGSAVAQPSSAPPGPAALRDARRAAEADGEAAEAAAAAVRAAAEEERRLAARRIAAARLVQDAERRLDAAEQRWRAARAAQAEAATEARRRVAALAPLVPLMRRLALWPVETLLVLPAAEPAEALQGAVVLHGIARRLRAEAQALRAAEEAAAQAGRAAAAEAASLAGLRDAAAAAARALDAELAAAQARRAEALDAEARALQRAQASAARAADLAEMLARLEQEQARAGARTAARTPPSRAAALAARQGAASVVAGRLLRRFGEPGEAGPARGLTLAAPGGARVVSPCAGRVVFGGPFRSYGRVLIVECGPGTHLVLAGLARLDAAVGARLRAGEPVGVLGGGRGEDGTLYLELRRRGEPVDPLPWLAAGGRD</sequence>
<keyword evidence="2" id="KW-0645">Protease</keyword>
<dbReference type="PANTHER" id="PTHR21666:SF288">
    <property type="entry name" value="CELL DIVISION PROTEIN YTFB"/>
    <property type="match status" value="1"/>
</dbReference>
<keyword evidence="11" id="KW-1185">Reference proteome</keyword>
<dbReference type="PANTHER" id="PTHR21666">
    <property type="entry name" value="PEPTIDASE-RELATED"/>
    <property type="match status" value="1"/>
</dbReference>
<evidence type="ECO:0000256" key="4">
    <source>
        <dbReference type="ARBA" id="ARBA00022801"/>
    </source>
</evidence>
<dbReference type="Gene3D" id="2.70.70.10">
    <property type="entry name" value="Glucose Permease (Domain IIA)"/>
    <property type="match status" value="1"/>
</dbReference>
<dbReference type="EMBL" id="BMKS01000001">
    <property type="protein sequence ID" value="GGG20285.1"/>
    <property type="molecule type" value="Genomic_DNA"/>
</dbReference>
<feature type="region of interest" description="Disordered" evidence="8">
    <location>
        <begin position="1"/>
        <end position="29"/>
    </location>
</feature>
<comment type="cofactor">
    <cofactor evidence="1">
        <name>Zn(2+)</name>
        <dbReference type="ChEBI" id="CHEBI:29105"/>
    </cofactor>
</comment>
<gene>
    <name evidence="10" type="ORF">GCM10010964_05630</name>
</gene>
<evidence type="ECO:0000256" key="2">
    <source>
        <dbReference type="ARBA" id="ARBA00022670"/>
    </source>
</evidence>
<keyword evidence="7" id="KW-0175">Coiled coil</keyword>
<evidence type="ECO:0000256" key="3">
    <source>
        <dbReference type="ARBA" id="ARBA00022723"/>
    </source>
</evidence>
<evidence type="ECO:0000313" key="10">
    <source>
        <dbReference type="EMBL" id="GGG20285.1"/>
    </source>
</evidence>
<dbReference type="InterPro" id="IPR050570">
    <property type="entry name" value="Cell_wall_metabolism_enzyme"/>
</dbReference>
<accession>A0A8J3EAW4</accession>
<dbReference type="SUPFAM" id="SSF51261">
    <property type="entry name" value="Duplicated hybrid motif"/>
    <property type="match status" value="1"/>
</dbReference>
<protein>
    <recommendedName>
        <fullName evidence="9">M23ase beta-sheet core domain-containing protein</fullName>
    </recommendedName>
</protein>
<evidence type="ECO:0000256" key="8">
    <source>
        <dbReference type="SAM" id="MobiDB-lite"/>
    </source>
</evidence>
<dbReference type="Pfam" id="PF01551">
    <property type="entry name" value="Peptidase_M23"/>
    <property type="match status" value="1"/>
</dbReference>
<keyword evidence="3" id="KW-0479">Metal-binding</keyword>
<feature type="compositionally biased region" description="Basic residues" evidence="8">
    <location>
        <begin position="1"/>
        <end position="11"/>
    </location>
</feature>
<reference evidence="10 11" key="1">
    <citation type="journal article" date="2014" name="Int. J. Syst. Evol. Microbiol.">
        <title>Complete genome sequence of Corynebacterium casei LMG S-19264T (=DSM 44701T), isolated from a smear-ripened cheese.</title>
        <authorList>
            <consortium name="US DOE Joint Genome Institute (JGI-PGF)"/>
            <person name="Walter F."/>
            <person name="Albersmeier A."/>
            <person name="Kalinowski J."/>
            <person name="Ruckert C."/>
        </authorList>
    </citation>
    <scope>NUCLEOTIDE SEQUENCE [LARGE SCALE GENOMIC DNA]</scope>
    <source>
        <strain evidence="10 11">CGMCC 1.16330</strain>
    </source>
</reference>
<dbReference type="GO" id="GO:0006508">
    <property type="term" value="P:proteolysis"/>
    <property type="evidence" value="ECO:0007669"/>
    <property type="project" value="UniProtKB-KW"/>
</dbReference>
<dbReference type="Proteomes" id="UP000597507">
    <property type="component" value="Unassembled WGS sequence"/>
</dbReference>
<keyword evidence="6" id="KW-0482">Metalloprotease</keyword>